<proteinExistence type="predicted"/>
<dbReference type="Proteomes" id="UP001597373">
    <property type="component" value="Unassembled WGS sequence"/>
</dbReference>
<accession>A0ABW5DFT3</accession>
<dbReference type="InterPro" id="IPR011330">
    <property type="entry name" value="Glyco_hydro/deAcase_b/a-brl"/>
</dbReference>
<organism evidence="1 2">
    <name type="scientific">Chelativorans composti</name>
    <dbReference type="NCBI Taxonomy" id="768533"/>
    <lineage>
        <taxon>Bacteria</taxon>
        <taxon>Pseudomonadati</taxon>
        <taxon>Pseudomonadota</taxon>
        <taxon>Alphaproteobacteria</taxon>
        <taxon>Hyphomicrobiales</taxon>
        <taxon>Phyllobacteriaceae</taxon>
        <taxon>Chelativorans</taxon>
    </lineage>
</organism>
<keyword evidence="2" id="KW-1185">Reference proteome</keyword>
<protein>
    <recommendedName>
        <fullName evidence="3">Polysaccharide deacetylase</fullName>
    </recommendedName>
</protein>
<sequence>MVKTILQGGPVQWGWITLTCRDAFDVLYGDGEKSTRFYSLHIHPWMIGQPARFRFLEEVIRYIAGHIGVWNATAGEVAASIRRVP</sequence>
<comment type="caution">
    <text evidence="1">The sequence shown here is derived from an EMBL/GenBank/DDBJ whole genome shotgun (WGS) entry which is preliminary data.</text>
</comment>
<gene>
    <name evidence="1" type="ORF">ACFSMZ_09370</name>
</gene>
<evidence type="ECO:0000313" key="1">
    <source>
        <dbReference type="EMBL" id="MFD2259973.1"/>
    </source>
</evidence>
<dbReference type="RefSeq" id="WP_345099510.1">
    <property type="nucleotide sequence ID" value="NZ_BAABGS010000064.1"/>
</dbReference>
<evidence type="ECO:0008006" key="3">
    <source>
        <dbReference type="Google" id="ProtNLM"/>
    </source>
</evidence>
<dbReference type="EMBL" id="JBHUIR010000031">
    <property type="protein sequence ID" value="MFD2259973.1"/>
    <property type="molecule type" value="Genomic_DNA"/>
</dbReference>
<reference evidence="2" key="1">
    <citation type="journal article" date="2019" name="Int. J. Syst. Evol. Microbiol.">
        <title>The Global Catalogue of Microorganisms (GCM) 10K type strain sequencing project: providing services to taxonomists for standard genome sequencing and annotation.</title>
        <authorList>
            <consortium name="The Broad Institute Genomics Platform"/>
            <consortium name="The Broad Institute Genome Sequencing Center for Infectious Disease"/>
            <person name="Wu L."/>
            <person name="Ma J."/>
        </authorList>
    </citation>
    <scope>NUCLEOTIDE SEQUENCE [LARGE SCALE GENOMIC DNA]</scope>
    <source>
        <strain evidence="2">KCTC 23707</strain>
    </source>
</reference>
<evidence type="ECO:0000313" key="2">
    <source>
        <dbReference type="Proteomes" id="UP001597373"/>
    </source>
</evidence>
<dbReference type="Gene3D" id="3.20.20.370">
    <property type="entry name" value="Glycoside hydrolase/deacetylase"/>
    <property type="match status" value="1"/>
</dbReference>
<name>A0ABW5DFT3_9HYPH</name>
<dbReference type="SUPFAM" id="SSF88713">
    <property type="entry name" value="Glycoside hydrolase/deacetylase"/>
    <property type="match status" value="1"/>
</dbReference>